<reference evidence="7 8" key="1">
    <citation type="journal article" date="2015" name="Appl. Microbiol. Biotechnol.">
        <title>The consequence of an additional NADH dehydrogenase paralog on the growth of Gluconobacter oxydans DSM3504.</title>
        <authorList>
            <person name="Kostner D."/>
            <person name="Luchterhand B."/>
            <person name="Junker A."/>
            <person name="Volland S."/>
            <person name="Daniel R."/>
            <person name="Buchs J."/>
            <person name="Liebl W."/>
            <person name="Ehrenreich A."/>
        </authorList>
    </citation>
    <scope>NUCLEOTIDE SEQUENCE [LARGE SCALE GENOMIC DNA]</scope>
    <source>
        <strain evidence="7">DSM 3504</strain>
    </source>
</reference>
<dbReference type="KEGG" id="goy:GLS_c06400"/>
<dbReference type="HOGENOM" id="CLU_069356_18_2_5"/>
<dbReference type="SUPFAM" id="SSF46689">
    <property type="entry name" value="Homeodomain-like"/>
    <property type="match status" value="1"/>
</dbReference>
<evidence type="ECO:0000259" key="6">
    <source>
        <dbReference type="PROSITE" id="PS50977"/>
    </source>
</evidence>
<dbReference type="AlphaFoldDB" id="A0A067Z2Q6"/>
<evidence type="ECO:0000256" key="1">
    <source>
        <dbReference type="ARBA" id="ARBA00023015"/>
    </source>
</evidence>
<dbReference type="GO" id="GO:0000976">
    <property type="term" value="F:transcription cis-regulatory region binding"/>
    <property type="evidence" value="ECO:0007669"/>
    <property type="project" value="TreeGrafter"/>
</dbReference>
<keyword evidence="3" id="KW-0804">Transcription</keyword>
<evidence type="ECO:0000256" key="4">
    <source>
        <dbReference type="PROSITE-ProRule" id="PRU00335"/>
    </source>
</evidence>
<name>A0A067Z2Q6_GLUOY</name>
<dbReference type="PRINTS" id="PR00455">
    <property type="entry name" value="HTHTETR"/>
</dbReference>
<dbReference type="Proteomes" id="UP000031656">
    <property type="component" value="Chromosome"/>
</dbReference>
<evidence type="ECO:0000313" key="7">
    <source>
        <dbReference type="EMBL" id="AHK70554.1"/>
    </source>
</evidence>
<keyword evidence="1" id="KW-0805">Transcription regulation</keyword>
<proteinExistence type="predicted"/>
<dbReference type="InterPro" id="IPR001647">
    <property type="entry name" value="HTH_TetR"/>
</dbReference>
<feature type="domain" description="HTH tetR-type" evidence="6">
    <location>
        <begin position="22"/>
        <end position="82"/>
    </location>
</feature>
<accession>A0A067Z2Q6</accession>
<protein>
    <submittedName>
        <fullName evidence="7">Transcriptional regulator, TetR family</fullName>
    </submittedName>
</protein>
<dbReference type="Pfam" id="PF00440">
    <property type="entry name" value="TetR_N"/>
    <property type="match status" value="1"/>
</dbReference>
<evidence type="ECO:0000256" key="5">
    <source>
        <dbReference type="SAM" id="MobiDB-lite"/>
    </source>
</evidence>
<dbReference type="RefSeq" id="WP_041111122.1">
    <property type="nucleotide sequence ID" value="NZ_CP004373.1"/>
</dbReference>
<dbReference type="InterPro" id="IPR009057">
    <property type="entry name" value="Homeodomain-like_sf"/>
</dbReference>
<dbReference type="Gene3D" id="1.10.357.10">
    <property type="entry name" value="Tetracycline Repressor, domain 2"/>
    <property type="match status" value="1"/>
</dbReference>
<evidence type="ECO:0000313" key="8">
    <source>
        <dbReference type="Proteomes" id="UP000031656"/>
    </source>
</evidence>
<evidence type="ECO:0000256" key="2">
    <source>
        <dbReference type="ARBA" id="ARBA00023125"/>
    </source>
</evidence>
<evidence type="ECO:0000256" key="3">
    <source>
        <dbReference type="ARBA" id="ARBA00023163"/>
    </source>
</evidence>
<sequence length="214" mass="24009">MTVSSPPAPVVVRRRTQADRSAETRGKVIQATVMLLQTQGYAATTVQRIAKTAGVSLGALQHQFPTKAQVMAMVLRHYAVKRARLYRRALSMKGSPEARVDAMLDTMWRLVTDGPEFLATVEIELARRSDPDLEAVTAPVLARIDQFMTRWLSGRRMAPPDPRFVELRLLNSALLRGLAVERARGVPLEDLARSFEVWRRFSRAEFLRIADPSA</sequence>
<dbReference type="EMBL" id="CP004373">
    <property type="protein sequence ID" value="AHK70554.1"/>
    <property type="molecule type" value="Genomic_DNA"/>
</dbReference>
<feature type="DNA-binding region" description="H-T-H motif" evidence="4">
    <location>
        <begin position="45"/>
        <end position="64"/>
    </location>
</feature>
<organism evidence="7 8">
    <name type="scientific">Gluconobacter oxydans DSM 3504</name>
    <dbReference type="NCBI Taxonomy" id="1288313"/>
    <lineage>
        <taxon>Bacteria</taxon>
        <taxon>Pseudomonadati</taxon>
        <taxon>Pseudomonadota</taxon>
        <taxon>Alphaproteobacteria</taxon>
        <taxon>Acetobacterales</taxon>
        <taxon>Acetobacteraceae</taxon>
        <taxon>Gluconobacter</taxon>
    </lineage>
</organism>
<dbReference type="InterPro" id="IPR050109">
    <property type="entry name" value="HTH-type_TetR-like_transc_reg"/>
</dbReference>
<feature type="region of interest" description="Disordered" evidence="5">
    <location>
        <begin position="1"/>
        <end position="21"/>
    </location>
</feature>
<dbReference type="GeneID" id="56904869"/>
<dbReference type="PANTHER" id="PTHR30055:SF234">
    <property type="entry name" value="HTH-TYPE TRANSCRIPTIONAL REGULATOR BETI"/>
    <property type="match status" value="1"/>
</dbReference>
<keyword evidence="2 4" id="KW-0238">DNA-binding</keyword>
<dbReference type="PANTHER" id="PTHR30055">
    <property type="entry name" value="HTH-TYPE TRANSCRIPTIONAL REGULATOR RUTR"/>
    <property type="match status" value="1"/>
</dbReference>
<gene>
    <name evidence="7" type="ORF">GLS_c06400</name>
</gene>
<dbReference type="GO" id="GO:0003700">
    <property type="term" value="F:DNA-binding transcription factor activity"/>
    <property type="evidence" value="ECO:0007669"/>
    <property type="project" value="TreeGrafter"/>
</dbReference>
<dbReference type="PROSITE" id="PS50977">
    <property type="entry name" value="HTH_TETR_2"/>
    <property type="match status" value="1"/>
</dbReference>